<dbReference type="UniPathway" id="UPA00378"/>
<keyword evidence="8 12" id="KW-1133">Transmembrane helix</keyword>
<feature type="transmembrane region" description="Helical" evidence="12">
    <location>
        <begin position="37"/>
        <end position="56"/>
    </location>
</feature>
<comment type="catalytic activity">
    <reaction evidence="11">
        <text>an alpha-D-Man-(1-&gt;2)-alpha-D-Man-(1-&gt;2)-alpha-D-Man-(1-&gt;3)-[alpha-D-Man-(1-&gt;2)-alpha-D-Man-(1-&gt;3)-alpha-D-Man-(1-&gt;6)]-beta-D-Man-(1-&gt;4)-beta-D-GlcNAc-(1-&gt;4)-alpha-D-GlcNAc-diphospho-di-trans,poly-cis-dolichol + a di-trans,poly-cis-dolichyl beta-D-mannosyl phosphate = an alpha-D-Man-(1-&gt;2)-alpha-D-Man-(1-&gt;2)-alpha-D-Man-(1-&gt;3)-[alpha-D-Man-(1-&gt;2)-alpha-D-Man-(1-&gt;3)-[alpha-D-Man-(1-&gt;6)]-alpha-D-Man-(1-&gt;6)]-beta-D-Man-(1-&gt;4)-beta-D-GlcNAc-(1-&gt;4)-alpha-D-GlcNAc-diphospho-di-trans,poly-cis-dolichol + a di-trans,poly-cis-dolichyl phosphate + H(+)</text>
        <dbReference type="Rhea" id="RHEA:29535"/>
        <dbReference type="Rhea" id="RHEA-COMP:19498"/>
        <dbReference type="Rhea" id="RHEA-COMP:19501"/>
        <dbReference type="Rhea" id="RHEA-COMP:19518"/>
        <dbReference type="Rhea" id="RHEA-COMP:19519"/>
        <dbReference type="ChEBI" id="CHEBI:15378"/>
        <dbReference type="ChEBI" id="CHEBI:57683"/>
        <dbReference type="ChEBI" id="CHEBI:58211"/>
        <dbReference type="ChEBI" id="CHEBI:132517"/>
        <dbReference type="ChEBI" id="CHEBI:132519"/>
        <dbReference type="EC" id="2.4.1.260"/>
    </reaction>
    <physiologicalReaction direction="left-to-right" evidence="11">
        <dbReference type="Rhea" id="RHEA:29536"/>
    </physiologicalReaction>
</comment>
<evidence type="ECO:0000313" key="14">
    <source>
        <dbReference type="Proteomes" id="UP000029665"/>
    </source>
</evidence>
<dbReference type="Proteomes" id="UP000029665">
    <property type="component" value="Unassembled WGS sequence"/>
</dbReference>
<dbReference type="STRING" id="5643.A0A060SHY8"/>
<feature type="transmembrane region" description="Helical" evidence="12">
    <location>
        <begin position="135"/>
        <end position="155"/>
    </location>
</feature>
<dbReference type="EMBL" id="CCBP010000107">
    <property type="protein sequence ID" value="CDO71804.1"/>
    <property type="molecule type" value="Genomic_DNA"/>
</dbReference>
<dbReference type="InterPro" id="IPR005599">
    <property type="entry name" value="GPI_mannosylTrfase"/>
</dbReference>
<proteinExistence type="inferred from homology"/>
<dbReference type="AlphaFoldDB" id="A0A060SHY8"/>
<evidence type="ECO:0000256" key="11">
    <source>
        <dbReference type="ARBA" id="ARBA00048899"/>
    </source>
</evidence>
<feature type="transmembrane region" description="Helical" evidence="12">
    <location>
        <begin position="213"/>
        <end position="230"/>
    </location>
</feature>
<dbReference type="OMA" id="MIRYLTF"/>
<keyword evidence="6 12" id="KW-0812">Transmembrane</keyword>
<dbReference type="GO" id="GO:0006487">
    <property type="term" value="P:protein N-linked glycosylation"/>
    <property type="evidence" value="ECO:0007669"/>
    <property type="project" value="TreeGrafter"/>
</dbReference>
<feature type="transmembrane region" description="Helical" evidence="12">
    <location>
        <begin position="95"/>
        <end position="123"/>
    </location>
</feature>
<accession>A0A060SHY8</accession>
<evidence type="ECO:0000256" key="5">
    <source>
        <dbReference type="ARBA" id="ARBA00022679"/>
    </source>
</evidence>
<reference evidence="13" key="1">
    <citation type="submission" date="2014-01" db="EMBL/GenBank/DDBJ databases">
        <title>The genome of the white-rot fungus Pycnoporus cinnabarinus: a basidiomycete model with a versatile arsenal for lignocellulosic biomass breakdown.</title>
        <authorList>
            <person name="Levasseur A."/>
            <person name="Lomascolo A."/>
            <person name="Ruiz-Duenas F.J."/>
            <person name="Uzan E."/>
            <person name="Piumi F."/>
            <person name="Kues U."/>
            <person name="Ram A.F.J."/>
            <person name="Murat C."/>
            <person name="Haon M."/>
            <person name="Benoit I."/>
            <person name="Arfi Y."/>
            <person name="Chevret D."/>
            <person name="Drula E."/>
            <person name="Kwon M.J."/>
            <person name="Gouret P."/>
            <person name="Lesage-Meessen L."/>
            <person name="Lombard V."/>
            <person name="Mariette J."/>
            <person name="Noirot C."/>
            <person name="Park J."/>
            <person name="Patyshakuliyeva A."/>
            <person name="Wieneger R.A.B."/>
            <person name="Wosten H.A.B."/>
            <person name="Martin F."/>
            <person name="Coutinho P.M."/>
            <person name="de Vries R."/>
            <person name="Martinez A.T."/>
            <person name="Klopp C."/>
            <person name="Pontarotti P."/>
            <person name="Henrissat B."/>
            <person name="Record E."/>
        </authorList>
    </citation>
    <scope>NUCLEOTIDE SEQUENCE [LARGE SCALE GENOMIC DNA]</scope>
    <source>
        <strain evidence="13">BRFM137</strain>
    </source>
</reference>
<dbReference type="GO" id="GO:0052917">
    <property type="term" value="F:dol-P-Man:Man(7)GlcNAc(2)-PP-Dol alpha-1,6-mannosyltransferase activity"/>
    <property type="evidence" value="ECO:0007669"/>
    <property type="project" value="UniProtKB-EC"/>
</dbReference>
<evidence type="ECO:0000256" key="2">
    <source>
        <dbReference type="ARBA" id="ARBA00004922"/>
    </source>
</evidence>
<evidence type="ECO:0000256" key="1">
    <source>
        <dbReference type="ARBA" id="ARBA00004477"/>
    </source>
</evidence>
<name>A0A060SHY8_PYCCI</name>
<dbReference type="EC" id="2.4.1.-" evidence="12"/>
<evidence type="ECO:0000256" key="12">
    <source>
        <dbReference type="RuleBase" id="RU363075"/>
    </source>
</evidence>
<evidence type="ECO:0000313" key="13">
    <source>
        <dbReference type="EMBL" id="CDO71804.1"/>
    </source>
</evidence>
<comment type="function">
    <text evidence="10">Mannosyltransferase that operates in the biosynthetic pathway of dolichol-linked oligosaccharides, the glycan precursors employed in protein asparagine (N)-glycosylation. The assembly of dolichol-linked oligosaccharides begins on the cytosolic side of the endoplasmic reticulum membrane and finishes in its lumen. The sequential addition of sugars to dolichol pyrophosphate produces dolichol-linked oligosaccharides containing fourteen sugars, including two GlcNAcs, nine mannoses and three glucoses. Once assembled, the oligosaccharide is transferred from the lipid to nascent proteins by oligosaccharyltransferases. In the lumen of the endoplasmic reticulum, adds the eighth mannose residue in an alpha-1,6 linkage onto Man(7)GlcNAc(2)-PP-dolichol to produce Man(8)GlcNAc(2)-PP-dolichol.</text>
</comment>
<keyword evidence="4 12" id="KW-0328">Glycosyltransferase</keyword>
<evidence type="ECO:0000256" key="7">
    <source>
        <dbReference type="ARBA" id="ARBA00022824"/>
    </source>
</evidence>
<keyword evidence="14" id="KW-1185">Reference proteome</keyword>
<keyword evidence="7 12" id="KW-0256">Endoplasmic reticulum</keyword>
<feature type="transmembrane region" description="Helical" evidence="12">
    <location>
        <begin position="237"/>
        <end position="256"/>
    </location>
</feature>
<dbReference type="Pfam" id="PF03901">
    <property type="entry name" value="Glyco_transf_22"/>
    <property type="match status" value="1"/>
</dbReference>
<dbReference type="PANTHER" id="PTHR22760:SF1">
    <property type="entry name" value="DOL-P-MAN:MAN(7)GLCNAC(2)-PP-DOL ALPHA-1,6-MANNOSYLTRANSFERASE"/>
    <property type="match status" value="1"/>
</dbReference>
<dbReference type="OrthoDB" id="19039at2759"/>
<dbReference type="HOGENOM" id="CLU_008917_4_2_1"/>
<gene>
    <name evidence="13" type="ORF">BN946_scf184939.g28</name>
</gene>
<evidence type="ECO:0000256" key="6">
    <source>
        <dbReference type="ARBA" id="ARBA00022692"/>
    </source>
</evidence>
<comment type="subcellular location">
    <subcellularLocation>
        <location evidence="1 12">Endoplasmic reticulum membrane</location>
        <topology evidence="1 12">Multi-pass membrane protein</topology>
    </subcellularLocation>
</comment>
<organism evidence="13 14">
    <name type="scientific">Pycnoporus cinnabarinus</name>
    <name type="common">Cinnabar-red polypore</name>
    <name type="synonym">Trametes cinnabarina</name>
    <dbReference type="NCBI Taxonomy" id="5643"/>
    <lineage>
        <taxon>Eukaryota</taxon>
        <taxon>Fungi</taxon>
        <taxon>Dikarya</taxon>
        <taxon>Basidiomycota</taxon>
        <taxon>Agaricomycotina</taxon>
        <taxon>Agaricomycetes</taxon>
        <taxon>Polyporales</taxon>
        <taxon>Polyporaceae</taxon>
        <taxon>Trametes</taxon>
    </lineage>
</organism>
<evidence type="ECO:0000256" key="8">
    <source>
        <dbReference type="ARBA" id="ARBA00022989"/>
    </source>
</evidence>
<dbReference type="GO" id="GO:0005789">
    <property type="term" value="C:endoplasmic reticulum membrane"/>
    <property type="evidence" value="ECO:0007669"/>
    <property type="project" value="UniProtKB-SubCell"/>
</dbReference>
<evidence type="ECO:0000256" key="10">
    <source>
        <dbReference type="ARBA" id="ARBA00044721"/>
    </source>
</evidence>
<sequence length="436" mass="48110">MNYTLTKWVVRLMLAGFNAAGLCVLRRAVSRRFGGPTSVLFVIITLTQFHLLFWMGRTLPNMFALLPGRSNVSLYLLVDRAPNSTRPSEKNVHRAIALLTFASVVFRAELALLLVPFTLQAIVRQYATISDVLKVGLLAGMLSVVATTLVDSYFWQKWPLWPELYGAYFNVFEGKSAEWGVSPYHTYFSSHLPKLLLSAAPLSALGALLDSRVRALLVPYIAFIFLISAVGHKEWRFIIYVVPVFNIAAARGANWLPKNSLFGRLSFLALAALIAANCFATFLLAKSSFANYPGGAALYAFNRVFMSEEHVHVHISNLAAQTGASLFLHSNAPPFLPGLDVGHPTNWVYNKTENLSLRALTDSKQITHLIAEIPALDSAVMDSWSPVAVVDGFDGWRLDRDVGQAFKVGVAEGLKALGNALVMLRSEKLVILRRKS</sequence>
<keyword evidence="9 12" id="KW-0472">Membrane</keyword>
<keyword evidence="5" id="KW-0808">Transferase</keyword>
<protein>
    <recommendedName>
        <fullName evidence="12">Mannosyltransferase</fullName>
        <ecNumber evidence="12">2.4.1.-</ecNumber>
    </recommendedName>
</protein>
<dbReference type="PANTHER" id="PTHR22760">
    <property type="entry name" value="GLYCOSYLTRANSFERASE"/>
    <property type="match status" value="1"/>
</dbReference>
<comment type="similarity">
    <text evidence="3 12">Belongs to the glycosyltransferase 22 family.</text>
</comment>
<evidence type="ECO:0000256" key="3">
    <source>
        <dbReference type="ARBA" id="ARBA00007063"/>
    </source>
</evidence>
<comment type="caution">
    <text evidence="13">The sequence shown here is derived from an EMBL/GenBank/DDBJ whole genome shotgun (WGS) entry which is preliminary data.</text>
</comment>
<comment type="pathway">
    <text evidence="2">Protein modification; protein glycosylation.</text>
</comment>
<evidence type="ECO:0000256" key="9">
    <source>
        <dbReference type="ARBA" id="ARBA00023136"/>
    </source>
</evidence>
<feature type="transmembrane region" description="Helical" evidence="12">
    <location>
        <begin position="262"/>
        <end position="285"/>
    </location>
</feature>
<evidence type="ECO:0000256" key="4">
    <source>
        <dbReference type="ARBA" id="ARBA00022676"/>
    </source>
</evidence>